<name>W0FM12_9BACT</name>
<comment type="cofactor">
    <cofactor evidence="1">
        <name>Mg(2+)</name>
        <dbReference type="ChEBI" id="CHEBI:18420"/>
    </cofactor>
</comment>
<accession>W0FM12</accession>
<dbReference type="EMBL" id="KC246783">
    <property type="protein sequence ID" value="AHF24030.1"/>
    <property type="molecule type" value="Genomic_DNA"/>
</dbReference>
<organism evidence="5">
    <name type="scientific">uncultured bacterium Contig643</name>
    <dbReference type="NCBI Taxonomy" id="1393602"/>
    <lineage>
        <taxon>Bacteria</taxon>
        <taxon>environmental samples</taxon>
    </lineage>
</organism>
<keyword evidence="2" id="KW-0540">Nuclease</keyword>
<dbReference type="GO" id="GO:0016788">
    <property type="term" value="F:hydrolase activity, acting on ester bonds"/>
    <property type="evidence" value="ECO:0007669"/>
    <property type="project" value="InterPro"/>
</dbReference>
<dbReference type="SMART" id="SM00990">
    <property type="entry name" value="VRR_NUC"/>
    <property type="match status" value="1"/>
</dbReference>
<evidence type="ECO:0000256" key="2">
    <source>
        <dbReference type="ARBA" id="ARBA00022722"/>
    </source>
</evidence>
<dbReference type="AlphaFoldDB" id="W0FM12"/>
<evidence type="ECO:0000313" key="5">
    <source>
        <dbReference type="EMBL" id="AHF24030.1"/>
    </source>
</evidence>
<dbReference type="Pfam" id="PF08774">
    <property type="entry name" value="VRR_NUC"/>
    <property type="match status" value="1"/>
</dbReference>
<dbReference type="GO" id="GO:0003676">
    <property type="term" value="F:nucleic acid binding"/>
    <property type="evidence" value="ECO:0007669"/>
    <property type="project" value="InterPro"/>
</dbReference>
<dbReference type="InterPro" id="IPR014883">
    <property type="entry name" value="VRR_NUC"/>
</dbReference>
<keyword evidence="3" id="KW-0378">Hydrolase</keyword>
<evidence type="ECO:0000259" key="4">
    <source>
        <dbReference type="SMART" id="SM00990"/>
    </source>
</evidence>
<reference evidence="5" key="1">
    <citation type="journal article" date="2013" name="PLoS ONE">
        <title>Metagenomic insights into the carbohydrate-active enzymes carried by the microorganisms adhering to solid digesta in the rumen of cows.</title>
        <authorList>
            <person name="Wang L."/>
            <person name="Hatem A."/>
            <person name="Catalyurek U.V."/>
            <person name="Morrison M."/>
            <person name="Yu Z."/>
        </authorList>
    </citation>
    <scope>NUCLEOTIDE SEQUENCE</scope>
</reference>
<protein>
    <submittedName>
        <fullName evidence="5">VRR-NUC domain protein</fullName>
    </submittedName>
</protein>
<sequence>MRPTYKRTPVRPFSSEDQEQEAVIEWARLSQGRYPELKLLHHIPNEGKRSLQTAGRLKSLGMLAGVPDLHLPVPRGAYCGLFIEMKYDKGTVTTEQKDYLIRAAEEGNYCCICYTAEDAITAITEYINKTPYNPFMLWPNTAILNVGYKRVLKDEESCRGEQP</sequence>
<evidence type="ECO:0000256" key="1">
    <source>
        <dbReference type="ARBA" id="ARBA00001946"/>
    </source>
</evidence>
<evidence type="ECO:0000256" key="3">
    <source>
        <dbReference type="ARBA" id="ARBA00022801"/>
    </source>
</evidence>
<dbReference type="InterPro" id="IPR011856">
    <property type="entry name" value="tRNA_endonuc-like_dom_sf"/>
</dbReference>
<feature type="domain" description="VRR-NUC" evidence="4">
    <location>
        <begin position="14"/>
        <end position="117"/>
    </location>
</feature>
<proteinExistence type="predicted"/>
<dbReference type="GO" id="GO:0004518">
    <property type="term" value="F:nuclease activity"/>
    <property type="evidence" value="ECO:0007669"/>
    <property type="project" value="UniProtKB-KW"/>
</dbReference>
<dbReference type="Gene3D" id="3.40.1350.10">
    <property type="match status" value="1"/>
</dbReference>